<protein>
    <recommendedName>
        <fullName evidence="8">Protein kinase domain-containing protein</fullName>
    </recommendedName>
</protein>
<evidence type="ECO:0000256" key="6">
    <source>
        <dbReference type="SAM" id="MobiDB-lite"/>
    </source>
</evidence>
<dbReference type="GeneID" id="25987723"/>
<feature type="transmembrane region" description="Helical" evidence="7">
    <location>
        <begin position="142"/>
        <end position="167"/>
    </location>
</feature>
<dbReference type="Gene3D" id="1.10.510.10">
    <property type="entry name" value="Transferase(Phosphotransferase) domain 1"/>
    <property type="match status" value="1"/>
</dbReference>
<dbReference type="GO" id="GO:0005524">
    <property type="term" value="F:ATP binding"/>
    <property type="evidence" value="ECO:0007669"/>
    <property type="project" value="InterPro"/>
</dbReference>
<organism evidence="9 10">
    <name type="scientific">Trichosporon asahii var. asahii (strain ATCC 90039 / CBS 2479 / JCM 2466 / KCTC 7840 / NBRC 103889/ NCYC 2677 / UAMH 7654)</name>
    <name type="common">Yeast</name>
    <dbReference type="NCBI Taxonomy" id="1186058"/>
    <lineage>
        <taxon>Eukaryota</taxon>
        <taxon>Fungi</taxon>
        <taxon>Dikarya</taxon>
        <taxon>Basidiomycota</taxon>
        <taxon>Agaricomycotina</taxon>
        <taxon>Tremellomycetes</taxon>
        <taxon>Trichosporonales</taxon>
        <taxon>Trichosporonaceae</taxon>
        <taxon>Trichosporon</taxon>
    </lineage>
</organism>
<dbReference type="InterPro" id="IPR000719">
    <property type="entry name" value="Prot_kinase_dom"/>
</dbReference>
<name>J6EVY3_TRIAS</name>
<dbReference type="Pfam" id="PF07690">
    <property type="entry name" value="MFS_1"/>
    <property type="match status" value="1"/>
</dbReference>
<dbReference type="HOGENOM" id="CLU_340153_0_0_1"/>
<dbReference type="Gene3D" id="1.20.1250.20">
    <property type="entry name" value="MFS general substrate transporter like domains"/>
    <property type="match status" value="1"/>
</dbReference>
<dbReference type="RefSeq" id="XP_014178062.1">
    <property type="nucleotide sequence ID" value="XM_014322587.1"/>
</dbReference>
<evidence type="ECO:0000256" key="4">
    <source>
        <dbReference type="ARBA" id="ARBA00022989"/>
    </source>
</evidence>
<evidence type="ECO:0000256" key="7">
    <source>
        <dbReference type="SAM" id="Phobius"/>
    </source>
</evidence>
<evidence type="ECO:0000256" key="5">
    <source>
        <dbReference type="ARBA" id="ARBA00023136"/>
    </source>
</evidence>
<dbReference type="Proteomes" id="UP000002748">
    <property type="component" value="Unassembled WGS sequence"/>
</dbReference>
<dbReference type="PANTHER" id="PTHR23502:SF51">
    <property type="entry name" value="QUINIDINE RESISTANCE PROTEIN 1-RELATED"/>
    <property type="match status" value="1"/>
</dbReference>
<feature type="compositionally biased region" description="Low complexity" evidence="6">
    <location>
        <begin position="748"/>
        <end position="757"/>
    </location>
</feature>
<evidence type="ECO:0000259" key="8">
    <source>
        <dbReference type="PROSITE" id="PS50011"/>
    </source>
</evidence>
<feature type="transmembrane region" description="Helical" evidence="7">
    <location>
        <begin position="71"/>
        <end position="92"/>
    </location>
</feature>
<feature type="region of interest" description="Disordered" evidence="6">
    <location>
        <begin position="383"/>
        <end position="418"/>
    </location>
</feature>
<dbReference type="InterPro" id="IPR011009">
    <property type="entry name" value="Kinase-like_dom_sf"/>
</dbReference>
<evidence type="ECO:0000256" key="2">
    <source>
        <dbReference type="ARBA" id="ARBA00022448"/>
    </source>
</evidence>
<gene>
    <name evidence="9" type="ORF">A1Q1_04210</name>
</gene>
<feature type="compositionally biased region" description="Polar residues" evidence="6">
    <location>
        <begin position="40"/>
        <end position="57"/>
    </location>
</feature>
<comment type="caution">
    <text evidence="9">The sequence shown here is derived from an EMBL/GenBank/DDBJ whole genome shotgun (WGS) entry which is preliminary data.</text>
</comment>
<keyword evidence="4 7" id="KW-1133">Transmembrane helix</keyword>
<feature type="transmembrane region" description="Helical" evidence="7">
    <location>
        <begin position="209"/>
        <end position="227"/>
    </location>
</feature>
<dbReference type="InterPro" id="IPR036259">
    <property type="entry name" value="MFS_trans_sf"/>
</dbReference>
<dbReference type="OrthoDB" id="6513151at2759"/>
<dbReference type="GO" id="GO:0004672">
    <property type="term" value="F:protein kinase activity"/>
    <property type="evidence" value="ECO:0007669"/>
    <property type="project" value="InterPro"/>
</dbReference>
<feature type="region of interest" description="Disordered" evidence="6">
    <location>
        <begin position="1"/>
        <end position="20"/>
    </location>
</feature>
<evidence type="ECO:0000313" key="9">
    <source>
        <dbReference type="EMBL" id="EJT46967.1"/>
    </source>
</evidence>
<dbReference type="SUPFAM" id="SSF103473">
    <property type="entry name" value="MFS general substrate transporter"/>
    <property type="match status" value="1"/>
</dbReference>
<dbReference type="EMBL" id="ALBS01000266">
    <property type="protein sequence ID" value="EJT46967.1"/>
    <property type="molecule type" value="Genomic_DNA"/>
</dbReference>
<feature type="compositionally biased region" description="Basic and acidic residues" evidence="6">
    <location>
        <begin position="383"/>
        <end position="397"/>
    </location>
</feature>
<dbReference type="PROSITE" id="PS50011">
    <property type="entry name" value="PROTEIN_KINASE_DOM"/>
    <property type="match status" value="1"/>
</dbReference>
<reference evidence="9 10" key="1">
    <citation type="journal article" date="2012" name="Eukaryot. Cell">
        <title>Draft genome sequence of CBS 2479, the standard type strain of Trichosporon asahii.</title>
        <authorList>
            <person name="Yang R.Y."/>
            <person name="Li H.T."/>
            <person name="Zhu H."/>
            <person name="Zhou G.P."/>
            <person name="Wang M."/>
            <person name="Wang L."/>
        </authorList>
    </citation>
    <scope>NUCLEOTIDE SEQUENCE [LARGE SCALE GENOMIC DNA]</scope>
    <source>
        <strain evidence="10">ATCC 90039 / CBS 2479 / JCM 2466 / KCTC 7840 / NCYC 2677 / UAMH 7654</strain>
    </source>
</reference>
<feature type="transmembrane region" description="Helical" evidence="7">
    <location>
        <begin position="349"/>
        <end position="370"/>
    </location>
</feature>
<feature type="transmembrane region" description="Helical" evidence="7">
    <location>
        <begin position="179"/>
        <end position="203"/>
    </location>
</feature>
<dbReference type="AlphaFoldDB" id="J6EVY3"/>
<keyword evidence="3 7" id="KW-0812">Transmembrane</keyword>
<evidence type="ECO:0000256" key="1">
    <source>
        <dbReference type="ARBA" id="ARBA00004141"/>
    </source>
</evidence>
<feature type="transmembrane region" description="Helical" evidence="7">
    <location>
        <begin position="308"/>
        <end position="329"/>
    </location>
</feature>
<dbReference type="KEGG" id="tasa:A1Q1_04210"/>
<dbReference type="Pfam" id="PF00069">
    <property type="entry name" value="Pkinase"/>
    <property type="match status" value="1"/>
</dbReference>
<feature type="transmembrane region" description="Helical" evidence="7">
    <location>
        <begin position="113"/>
        <end position="136"/>
    </location>
</feature>
<sequence length="854" mass="92841">MTRDSADGANDGDREHVSRVPITDLAAVEENLDLDENDLSRATTPVTSPQRTETTTTVERPYSAFGEGKKWFIVTLAAVGATTSPIGSNIFVPAIPTMSDAFGVSKAKINLTIAIYLPIFIGTILIFTLAGVGQALCPTNAYWLLLLMRIVQSSGASATIAIGAGVISDVARPQERGKYLGIFNTLSCFGPTLGPLLGGVFAGSLGWRSIFWFLVCMGGVILVPMVLEADASSNGSGVAIGGILTGLLMDKVYQKEKKRVGGDHRTHPEFRLEKVRLSFLPWHAGMLVISAIAMGWTMQEHVHVSVPLIFTFICGLGTSLLTTTTIYAIDLAPVEVGTVQPMFKAMGAGWMFVLLAGICVLVTPLPIMVARIGPRLRRERAEKAKRQEEELAQEREAAATAAEVQEEGDEKSKASDELTPAHVRIATHVQTREQVACKILPALHWDPNIAADWNATLDAVEAHKEVVILKAFAGAKVPGVVELVGVLEEGGWTMPNEAHLRPFFAKLLHTLHTMHQIGISHDDLKRANIMVEKCGTRIEPVLVDFGFSQFFPHGGHLLSLGGTFDYSCPEKIADRPYDPKANDVWSTGILMMKALGLGHPYLDGTDGDSDLGRMRIAAGTPRWRWTKEDRIPGGRGEVIMGMLEHNPSKRWNEQRWANMLYEWERGMELEWEDIQAAKLPAESKRSYHSHPERDPPFTCELEVLPGADFQAPKKNGTPGKYATPTKAAPKPATPRQSMTPLSRKDINTPLTPLTPVTPETPPPLYEAAPLLEKGRLKGMKGRGVPDTPARKTAATTGIAAAVAVSKKSPTELKQVGSGGRRKLGQPVKTPPRNSPQSDKENVPIRRAFVAKTSL</sequence>
<keyword evidence="5 7" id="KW-0472">Membrane</keyword>
<feature type="transmembrane region" description="Helical" evidence="7">
    <location>
        <begin position="279"/>
        <end position="296"/>
    </location>
</feature>
<dbReference type="SUPFAM" id="SSF56112">
    <property type="entry name" value="Protein kinase-like (PK-like)"/>
    <property type="match status" value="1"/>
</dbReference>
<dbReference type="GO" id="GO:0005886">
    <property type="term" value="C:plasma membrane"/>
    <property type="evidence" value="ECO:0007669"/>
    <property type="project" value="TreeGrafter"/>
</dbReference>
<evidence type="ECO:0000256" key="3">
    <source>
        <dbReference type="ARBA" id="ARBA00022692"/>
    </source>
</evidence>
<dbReference type="Gene3D" id="1.20.1720.10">
    <property type="entry name" value="Multidrug resistance protein D"/>
    <property type="match status" value="1"/>
</dbReference>
<proteinExistence type="predicted"/>
<feature type="region of interest" description="Disordered" evidence="6">
    <location>
        <begin position="805"/>
        <end position="845"/>
    </location>
</feature>
<feature type="region of interest" description="Disordered" evidence="6">
    <location>
        <begin position="37"/>
        <end position="57"/>
    </location>
</feature>
<dbReference type="SMART" id="SM00220">
    <property type="entry name" value="S_TKc"/>
    <property type="match status" value="1"/>
</dbReference>
<evidence type="ECO:0000313" key="10">
    <source>
        <dbReference type="Proteomes" id="UP000002748"/>
    </source>
</evidence>
<feature type="compositionally biased region" description="Basic and acidic residues" evidence="6">
    <location>
        <begin position="1"/>
        <end position="18"/>
    </location>
</feature>
<accession>J6EVY3</accession>
<keyword evidence="2" id="KW-0813">Transport</keyword>
<dbReference type="InterPro" id="IPR011701">
    <property type="entry name" value="MFS"/>
</dbReference>
<dbReference type="PANTHER" id="PTHR23502">
    <property type="entry name" value="MAJOR FACILITATOR SUPERFAMILY"/>
    <property type="match status" value="1"/>
</dbReference>
<feature type="domain" description="Protein kinase" evidence="8">
    <location>
        <begin position="340"/>
        <end position="664"/>
    </location>
</feature>
<dbReference type="InterPro" id="IPR008271">
    <property type="entry name" value="Ser/Thr_kinase_AS"/>
</dbReference>
<dbReference type="VEuPathDB" id="FungiDB:A1Q1_04210"/>
<dbReference type="GO" id="GO:0022857">
    <property type="term" value="F:transmembrane transporter activity"/>
    <property type="evidence" value="ECO:0007669"/>
    <property type="project" value="InterPro"/>
</dbReference>
<dbReference type="PROSITE" id="PS00108">
    <property type="entry name" value="PROTEIN_KINASE_ST"/>
    <property type="match status" value="1"/>
</dbReference>
<feature type="region of interest" description="Disordered" evidence="6">
    <location>
        <begin position="708"/>
        <end position="762"/>
    </location>
</feature>
<comment type="subcellular location">
    <subcellularLocation>
        <location evidence="1">Membrane</location>
        <topology evidence="1">Multi-pass membrane protein</topology>
    </subcellularLocation>
</comment>
<feature type="compositionally biased region" description="Low complexity" evidence="6">
    <location>
        <begin position="717"/>
        <end position="734"/>
    </location>
</feature>